<dbReference type="GO" id="GO:0005886">
    <property type="term" value="C:plasma membrane"/>
    <property type="evidence" value="ECO:0007669"/>
    <property type="project" value="UniProtKB-SubCell"/>
</dbReference>
<feature type="transmembrane region" description="Helical" evidence="7">
    <location>
        <begin position="320"/>
        <end position="348"/>
    </location>
</feature>
<dbReference type="InterPro" id="IPR005891">
    <property type="entry name" value="DevC"/>
</dbReference>
<evidence type="ECO:0000313" key="10">
    <source>
        <dbReference type="Proteomes" id="UP000002384"/>
    </source>
</evidence>
<evidence type="ECO:0000256" key="4">
    <source>
        <dbReference type="ARBA" id="ARBA00022692"/>
    </source>
</evidence>
<sequence length="397" mass="45273">MIKLQRILKLKKLPTAWLQLKYQKTRLIVALAGVIFSVVIIFMQLGIQDALFKSAVRLYEALQGDVFLISPRTTAIIRMEKFTEHRLYQALAFKEVDFVSPIYLEFPQWRNPQRKNYWRTISLIGIDLRYPVLNLPGVQENLTQLNLEDKILFDIKSRKEFGDIASEFEPQKSIITELSYGGQTRKVEVVGLFEMGTSFGYDGSVLTSHLNFFRIITNRPKDFVDLGLIKLKPGTDVKSFVTKLKEYYPDDVRVFSKEELIKFEQNYWSSSTPIGFVFGLGVSLGLIVGMVVVYQILYTNISEHLSEYATLKAIGYHHQYLLSMVLQQAVLIAILGFIPGFLITGILYEYAKSATLLPFAFTFNRTTFVLSLTVMMCIISGAMAIKKLEAADPADIF</sequence>
<gene>
    <name evidence="9" type="ordered locus">PCC7424_2730</name>
</gene>
<dbReference type="InterPro" id="IPR051125">
    <property type="entry name" value="ABC-4/HrtB_transporter"/>
</dbReference>
<dbReference type="NCBIfam" id="TIGR01185">
    <property type="entry name" value="devC"/>
    <property type="match status" value="1"/>
</dbReference>
<dbReference type="RefSeq" id="WP_015954743.1">
    <property type="nucleotide sequence ID" value="NC_011729.1"/>
</dbReference>
<dbReference type="HOGENOM" id="CLU_000604_8_9_3"/>
<evidence type="ECO:0000256" key="7">
    <source>
        <dbReference type="SAM" id="Phobius"/>
    </source>
</evidence>
<keyword evidence="6 7" id="KW-0472">Membrane</keyword>
<feature type="transmembrane region" description="Helical" evidence="7">
    <location>
        <begin position="27"/>
        <end position="47"/>
    </location>
</feature>
<feature type="domain" description="ABC3 transporter permease C-terminal" evidence="8">
    <location>
        <begin position="283"/>
        <end position="388"/>
    </location>
</feature>
<accession>B7K7U6</accession>
<dbReference type="Proteomes" id="UP000002384">
    <property type="component" value="Chromosome"/>
</dbReference>
<evidence type="ECO:0000256" key="2">
    <source>
        <dbReference type="ARBA" id="ARBA00022448"/>
    </source>
</evidence>
<dbReference type="eggNOG" id="COG0577">
    <property type="taxonomic scope" value="Bacteria"/>
</dbReference>
<keyword evidence="2" id="KW-0813">Transport</keyword>
<organism evidence="9 10">
    <name type="scientific">Gloeothece citriformis (strain PCC 7424)</name>
    <name type="common">Cyanothece sp. (strain PCC 7424)</name>
    <dbReference type="NCBI Taxonomy" id="65393"/>
    <lineage>
        <taxon>Bacteria</taxon>
        <taxon>Bacillati</taxon>
        <taxon>Cyanobacteriota</taxon>
        <taxon>Cyanophyceae</taxon>
        <taxon>Oscillatoriophycideae</taxon>
        <taxon>Chroococcales</taxon>
        <taxon>Aphanothecaceae</taxon>
        <taxon>Gloeothece</taxon>
        <taxon>Gloeothece citriformis</taxon>
    </lineage>
</organism>
<dbReference type="OrthoDB" id="180999at2"/>
<evidence type="ECO:0000256" key="1">
    <source>
        <dbReference type="ARBA" id="ARBA00004651"/>
    </source>
</evidence>
<dbReference type="InterPro" id="IPR003838">
    <property type="entry name" value="ABC3_permease_C"/>
</dbReference>
<feature type="transmembrane region" description="Helical" evidence="7">
    <location>
        <begin position="368"/>
        <end position="385"/>
    </location>
</feature>
<dbReference type="STRING" id="65393.PCC7424_2730"/>
<keyword evidence="3" id="KW-1003">Cell membrane</keyword>
<evidence type="ECO:0000256" key="5">
    <source>
        <dbReference type="ARBA" id="ARBA00022989"/>
    </source>
</evidence>
<reference evidence="10" key="1">
    <citation type="journal article" date="2011" name="MBio">
        <title>Novel metabolic attributes of the genus Cyanothece, comprising a group of unicellular nitrogen-fixing Cyanobacteria.</title>
        <authorList>
            <person name="Bandyopadhyay A."/>
            <person name="Elvitigala T."/>
            <person name="Welsh E."/>
            <person name="Stockel J."/>
            <person name="Liberton M."/>
            <person name="Min H."/>
            <person name="Sherman L.A."/>
            <person name="Pakrasi H.B."/>
        </authorList>
    </citation>
    <scope>NUCLEOTIDE SEQUENCE [LARGE SCALE GENOMIC DNA]</scope>
    <source>
        <strain evidence="10">PCC 7424</strain>
    </source>
</reference>
<comment type="subcellular location">
    <subcellularLocation>
        <location evidence="1">Cell membrane</location>
        <topology evidence="1">Multi-pass membrane protein</topology>
    </subcellularLocation>
</comment>
<keyword evidence="5 7" id="KW-1133">Transmembrane helix</keyword>
<feature type="transmembrane region" description="Helical" evidence="7">
    <location>
        <begin position="274"/>
        <end position="299"/>
    </location>
</feature>
<protein>
    <submittedName>
        <fullName evidence="9">DevC protein</fullName>
    </submittedName>
</protein>
<dbReference type="KEGG" id="cyc:PCC7424_2730"/>
<evidence type="ECO:0000256" key="6">
    <source>
        <dbReference type="ARBA" id="ARBA00023136"/>
    </source>
</evidence>
<name>B7K7U6_GLOC7</name>
<keyword evidence="10" id="KW-1185">Reference proteome</keyword>
<evidence type="ECO:0000259" key="8">
    <source>
        <dbReference type="Pfam" id="PF02687"/>
    </source>
</evidence>
<dbReference type="PANTHER" id="PTHR43738:SF1">
    <property type="entry name" value="HEMIN TRANSPORT SYSTEM PERMEASE PROTEIN HRTB-RELATED"/>
    <property type="match status" value="1"/>
</dbReference>
<dbReference type="AlphaFoldDB" id="B7K7U6"/>
<evidence type="ECO:0000313" key="9">
    <source>
        <dbReference type="EMBL" id="ACK71142.1"/>
    </source>
</evidence>
<dbReference type="Pfam" id="PF02687">
    <property type="entry name" value="FtsX"/>
    <property type="match status" value="1"/>
</dbReference>
<evidence type="ECO:0000256" key="3">
    <source>
        <dbReference type="ARBA" id="ARBA00022475"/>
    </source>
</evidence>
<dbReference type="PIRSF" id="PIRSF031773">
    <property type="entry name" value="DevC"/>
    <property type="match status" value="1"/>
</dbReference>
<proteinExistence type="predicted"/>
<dbReference type="EMBL" id="CP001291">
    <property type="protein sequence ID" value="ACK71142.1"/>
    <property type="molecule type" value="Genomic_DNA"/>
</dbReference>
<dbReference type="PANTHER" id="PTHR43738">
    <property type="entry name" value="ABC TRANSPORTER, MEMBRANE PROTEIN"/>
    <property type="match status" value="1"/>
</dbReference>
<keyword evidence="4 7" id="KW-0812">Transmembrane</keyword>